<reference evidence="1" key="1">
    <citation type="submission" date="2022-10" db="EMBL/GenBank/DDBJ databases">
        <title>Complete Genome of Trichothecium roseum strain YXFP-22015, a Plant Pathogen Isolated from Citrus.</title>
        <authorList>
            <person name="Wang Y."/>
            <person name="Zhu L."/>
        </authorList>
    </citation>
    <scope>NUCLEOTIDE SEQUENCE</scope>
    <source>
        <strain evidence="1">YXFP-22015</strain>
    </source>
</reference>
<accession>A0ACC0UXZ4</accession>
<proteinExistence type="predicted"/>
<gene>
    <name evidence="1" type="ORF">N3K66_006458</name>
</gene>
<sequence length="407" mass="43766">MSDEEKKPESASIPAWQRTEAASTDEKPSSITAAATTTTTTTTEEATPAPAAQASETATADARAASSPRTESAQASSDPEPEKNSSNNEKALVKVEPTIGSDTEEEEREEENDRLTVARRFLDDEDVRSAPRSRKVAFLQSKGVSTTDIETLIGPEKTITQNQEPTTDRAPIVTYPEFLTTPKTGSEPLVTPGLVSATLQASAVLATTVYGLSRFVLSPMLENLTEARQELVATASDKLDALVGKLESTVSHVPAATPKRAHPAAAAEQEEEGYSDAEDPSEMFHRDVGTQVTSPILAPGDGREPEEPDYVRQAARLRDLNARLKDLNGDILSQSEDIGDVKALVDVLRDDLDGLTYRSMGGDYLGGLNGGFSGRKEPNDEIRKARDNIRRIKGVLLSSRSFPASAR</sequence>
<protein>
    <submittedName>
        <fullName evidence="1">Uncharacterized protein</fullName>
    </submittedName>
</protein>
<dbReference type="Proteomes" id="UP001163324">
    <property type="component" value="Chromosome 6"/>
</dbReference>
<evidence type="ECO:0000313" key="1">
    <source>
        <dbReference type="EMBL" id="KAI9898098.1"/>
    </source>
</evidence>
<comment type="caution">
    <text evidence="1">The sequence shown here is derived from an EMBL/GenBank/DDBJ whole genome shotgun (WGS) entry which is preliminary data.</text>
</comment>
<keyword evidence="2" id="KW-1185">Reference proteome</keyword>
<evidence type="ECO:0000313" key="2">
    <source>
        <dbReference type="Proteomes" id="UP001163324"/>
    </source>
</evidence>
<organism evidence="1 2">
    <name type="scientific">Trichothecium roseum</name>
    <dbReference type="NCBI Taxonomy" id="47278"/>
    <lineage>
        <taxon>Eukaryota</taxon>
        <taxon>Fungi</taxon>
        <taxon>Dikarya</taxon>
        <taxon>Ascomycota</taxon>
        <taxon>Pezizomycotina</taxon>
        <taxon>Sordariomycetes</taxon>
        <taxon>Hypocreomycetidae</taxon>
        <taxon>Hypocreales</taxon>
        <taxon>Hypocreales incertae sedis</taxon>
        <taxon>Trichothecium</taxon>
    </lineage>
</organism>
<name>A0ACC0UXZ4_9HYPO</name>
<dbReference type="EMBL" id="CM047945">
    <property type="protein sequence ID" value="KAI9898098.1"/>
    <property type="molecule type" value="Genomic_DNA"/>
</dbReference>